<accession>A0A366HRV7</accession>
<dbReference type="Gene3D" id="1.20.120.710">
    <property type="entry name" value="Haloacid dehalogenase hydrolase-like domain"/>
    <property type="match status" value="1"/>
</dbReference>
<dbReference type="NCBIfam" id="TIGR01549">
    <property type="entry name" value="HAD-SF-IA-v1"/>
    <property type="match status" value="1"/>
</dbReference>
<dbReference type="EMBL" id="QNRR01000002">
    <property type="protein sequence ID" value="RBP46412.1"/>
    <property type="molecule type" value="Genomic_DNA"/>
</dbReference>
<dbReference type="AlphaFoldDB" id="A0A366HRV7"/>
<organism evidence="5 6">
    <name type="scientific">Roseimicrobium gellanilyticum</name>
    <dbReference type="NCBI Taxonomy" id="748857"/>
    <lineage>
        <taxon>Bacteria</taxon>
        <taxon>Pseudomonadati</taxon>
        <taxon>Verrucomicrobiota</taxon>
        <taxon>Verrucomicrobiia</taxon>
        <taxon>Verrucomicrobiales</taxon>
        <taxon>Verrucomicrobiaceae</taxon>
        <taxon>Roseimicrobium</taxon>
    </lineage>
</organism>
<dbReference type="PANTHER" id="PTHR46470">
    <property type="entry name" value="N-ACYLNEURAMINATE-9-PHOSPHATASE"/>
    <property type="match status" value="1"/>
</dbReference>
<keyword evidence="6" id="KW-1185">Reference proteome</keyword>
<dbReference type="InterPro" id="IPR051400">
    <property type="entry name" value="HAD-like_hydrolase"/>
</dbReference>
<keyword evidence="3 5" id="KW-0378">Hydrolase</keyword>
<dbReference type="NCBIfam" id="TIGR01509">
    <property type="entry name" value="HAD-SF-IA-v3"/>
    <property type="match status" value="1"/>
</dbReference>
<dbReference type="GO" id="GO:0016791">
    <property type="term" value="F:phosphatase activity"/>
    <property type="evidence" value="ECO:0007669"/>
    <property type="project" value="TreeGrafter"/>
</dbReference>
<dbReference type="InterPro" id="IPR041492">
    <property type="entry name" value="HAD_2"/>
</dbReference>
<dbReference type="InterPro" id="IPR023214">
    <property type="entry name" value="HAD_sf"/>
</dbReference>
<dbReference type="PRINTS" id="PR00413">
    <property type="entry name" value="HADHALOGNASE"/>
</dbReference>
<dbReference type="OrthoDB" id="25198at2"/>
<dbReference type="SFLD" id="SFLDG01129">
    <property type="entry name" value="C1.5:_HAD__Beta-PGM__Phosphata"/>
    <property type="match status" value="1"/>
</dbReference>
<dbReference type="Pfam" id="PF13419">
    <property type="entry name" value="HAD_2"/>
    <property type="match status" value="1"/>
</dbReference>
<proteinExistence type="predicted"/>
<keyword evidence="2" id="KW-0479">Metal-binding</keyword>
<gene>
    <name evidence="5" type="ORF">DES53_102803</name>
</gene>
<reference evidence="5 6" key="1">
    <citation type="submission" date="2018-06" db="EMBL/GenBank/DDBJ databases">
        <title>Genomic Encyclopedia of Type Strains, Phase IV (KMG-IV): sequencing the most valuable type-strain genomes for metagenomic binning, comparative biology and taxonomic classification.</title>
        <authorList>
            <person name="Goeker M."/>
        </authorList>
    </citation>
    <scope>NUCLEOTIDE SEQUENCE [LARGE SCALE GENOMIC DNA]</scope>
    <source>
        <strain evidence="5 6">DSM 25532</strain>
    </source>
</reference>
<protein>
    <submittedName>
        <fullName evidence="5">Putative hydrolase of the HAD superfamily</fullName>
    </submittedName>
</protein>
<comment type="cofactor">
    <cofactor evidence="1">
        <name>Mg(2+)</name>
        <dbReference type="ChEBI" id="CHEBI:18420"/>
    </cofactor>
</comment>
<evidence type="ECO:0000313" key="5">
    <source>
        <dbReference type="EMBL" id="RBP46412.1"/>
    </source>
</evidence>
<evidence type="ECO:0000256" key="2">
    <source>
        <dbReference type="ARBA" id="ARBA00022723"/>
    </source>
</evidence>
<keyword evidence="4" id="KW-0460">Magnesium</keyword>
<dbReference type="GO" id="GO:0044281">
    <property type="term" value="P:small molecule metabolic process"/>
    <property type="evidence" value="ECO:0007669"/>
    <property type="project" value="UniProtKB-ARBA"/>
</dbReference>
<dbReference type="Proteomes" id="UP000253426">
    <property type="component" value="Unassembled WGS sequence"/>
</dbReference>
<evidence type="ECO:0000256" key="1">
    <source>
        <dbReference type="ARBA" id="ARBA00001946"/>
    </source>
</evidence>
<evidence type="ECO:0000256" key="4">
    <source>
        <dbReference type="ARBA" id="ARBA00022842"/>
    </source>
</evidence>
<dbReference type="InterPro" id="IPR006439">
    <property type="entry name" value="HAD-SF_hydro_IA"/>
</dbReference>
<dbReference type="InterPro" id="IPR036412">
    <property type="entry name" value="HAD-like_sf"/>
</dbReference>
<dbReference type="GO" id="GO:0046872">
    <property type="term" value="F:metal ion binding"/>
    <property type="evidence" value="ECO:0007669"/>
    <property type="project" value="UniProtKB-KW"/>
</dbReference>
<dbReference type="PANTHER" id="PTHR46470:SF2">
    <property type="entry name" value="GLYCERALDEHYDE 3-PHOSPHATE PHOSPHATASE"/>
    <property type="match status" value="1"/>
</dbReference>
<comment type="caution">
    <text evidence="5">The sequence shown here is derived from an EMBL/GenBank/DDBJ whole genome shotgun (WGS) entry which is preliminary data.</text>
</comment>
<evidence type="ECO:0000256" key="3">
    <source>
        <dbReference type="ARBA" id="ARBA00022801"/>
    </source>
</evidence>
<sequence>MIRAVFFDLDRTLLDRDTSFAAFASAQHGRFAHRMPGIDVRTYVDRLVSLDALGSVWKDVVYQRLIPDLGIAGVEWEELFADFDAHIAEHYVPFPALSEVLAALSREYALGIITNGKGEFQQRTIRALGIGHYFQTLLISEMEGVRKPEAEIFHRAVAHLGCRPSEAVYVGDNPEADVRAARAAGWKAIWKRNAAFAEPGADGIIDRLEELPSLLKTLDSRR</sequence>
<dbReference type="SFLD" id="SFLDS00003">
    <property type="entry name" value="Haloacid_Dehalogenase"/>
    <property type="match status" value="1"/>
</dbReference>
<evidence type="ECO:0000313" key="6">
    <source>
        <dbReference type="Proteomes" id="UP000253426"/>
    </source>
</evidence>
<dbReference type="Gene3D" id="3.40.50.1000">
    <property type="entry name" value="HAD superfamily/HAD-like"/>
    <property type="match status" value="1"/>
</dbReference>
<dbReference type="SUPFAM" id="SSF56784">
    <property type="entry name" value="HAD-like"/>
    <property type="match status" value="1"/>
</dbReference>
<name>A0A366HRV7_9BACT</name>
<dbReference type="RefSeq" id="WP_113957924.1">
    <property type="nucleotide sequence ID" value="NZ_QNRR01000002.1"/>
</dbReference>